<name>A0A317EHR4_9SPHI</name>
<protein>
    <submittedName>
        <fullName evidence="1">Uncharacterized protein</fullName>
    </submittedName>
</protein>
<dbReference type="Proteomes" id="UP000245379">
    <property type="component" value="Unassembled WGS sequence"/>
</dbReference>
<sequence>MEPYAKLPWSRELMLSGMPKAISMLELCGLNEPGIGKRIKAIIDYPEGPDLMVERIHNGKTVDFYPMTDLQYGPVRIDDYAVEIPNGDALDRIYFPVSVHISQVLRLIDRPQKLRDLSRQASSVNPFQKQIDTVRAELHKIGLDGTDSEKQIREFFYDPQNAEPILISRAFQGKQREFEIFIEADAEMNFHLFGYALILNPDYGKLVHTKINGVDSRKIEERMKKVDWSLHSGHFFSRDYMRPDPLREEMDKIMKELYRFTNIDPLKDEKTWARANEIVDQLMYRYLKGMPLEKSILRDIPFRRETFYRSVYFPPGHPLGRIRKPRGRSC</sequence>
<dbReference type="EMBL" id="QGNZ01000004">
    <property type="protein sequence ID" value="PWS26192.1"/>
    <property type="molecule type" value="Genomic_DNA"/>
</dbReference>
<evidence type="ECO:0000313" key="2">
    <source>
        <dbReference type="Proteomes" id="UP000245379"/>
    </source>
</evidence>
<comment type="caution">
    <text evidence="1">The sequence shown here is derived from an EMBL/GenBank/DDBJ whole genome shotgun (WGS) entry which is preliminary data.</text>
</comment>
<gene>
    <name evidence="1" type="ORF">DHW03_15470</name>
</gene>
<evidence type="ECO:0000313" key="1">
    <source>
        <dbReference type="EMBL" id="PWS26192.1"/>
    </source>
</evidence>
<accession>A0A317EHR4</accession>
<dbReference type="AlphaFoldDB" id="A0A317EHR4"/>
<keyword evidence="2" id="KW-1185">Reference proteome</keyword>
<organism evidence="1 2">
    <name type="scientific">Pedobacter yonginense</name>
    <dbReference type="NCBI Taxonomy" id="651869"/>
    <lineage>
        <taxon>Bacteria</taxon>
        <taxon>Pseudomonadati</taxon>
        <taxon>Bacteroidota</taxon>
        <taxon>Sphingobacteriia</taxon>
        <taxon>Sphingobacteriales</taxon>
        <taxon>Sphingobacteriaceae</taxon>
        <taxon>Pedobacter</taxon>
    </lineage>
</organism>
<reference evidence="1 2" key="1">
    <citation type="submission" date="2018-05" db="EMBL/GenBank/DDBJ databases">
        <title>Pedobacter paludis sp. nov., isolated from wetland soil.</title>
        <authorList>
            <person name="Zhang Y."/>
            <person name="Wang G."/>
        </authorList>
    </citation>
    <scope>NUCLEOTIDE SEQUENCE [LARGE SCALE GENOMIC DNA]</scope>
    <source>
        <strain evidence="1 2">KCTC22721</strain>
    </source>
</reference>
<proteinExistence type="predicted"/>